<dbReference type="HOGENOM" id="CLU_1663385_0_0_1"/>
<evidence type="ECO:0000313" key="1">
    <source>
        <dbReference type="EMBL" id="AES94490.1"/>
    </source>
</evidence>
<evidence type="ECO:0000313" key="3">
    <source>
        <dbReference type="Proteomes" id="UP000002051"/>
    </source>
</evidence>
<reference evidence="1 3" key="1">
    <citation type="journal article" date="2011" name="Nature">
        <title>The Medicago genome provides insight into the evolution of rhizobial symbioses.</title>
        <authorList>
            <person name="Young N.D."/>
            <person name="Debelle F."/>
            <person name="Oldroyd G.E."/>
            <person name="Geurts R."/>
            <person name="Cannon S.B."/>
            <person name="Udvardi M.K."/>
            <person name="Benedito V.A."/>
            <person name="Mayer K.F."/>
            <person name="Gouzy J."/>
            <person name="Schoof H."/>
            <person name="Van de Peer Y."/>
            <person name="Proost S."/>
            <person name="Cook D.R."/>
            <person name="Meyers B.C."/>
            <person name="Spannagl M."/>
            <person name="Cheung F."/>
            <person name="De Mita S."/>
            <person name="Krishnakumar V."/>
            <person name="Gundlach H."/>
            <person name="Zhou S."/>
            <person name="Mudge J."/>
            <person name="Bharti A.K."/>
            <person name="Murray J.D."/>
            <person name="Naoumkina M.A."/>
            <person name="Rosen B."/>
            <person name="Silverstein K.A."/>
            <person name="Tang H."/>
            <person name="Rombauts S."/>
            <person name="Zhao P.X."/>
            <person name="Zhou P."/>
            <person name="Barbe V."/>
            <person name="Bardou P."/>
            <person name="Bechner M."/>
            <person name="Bellec A."/>
            <person name="Berger A."/>
            <person name="Berges H."/>
            <person name="Bidwell S."/>
            <person name="Bisseling T."/>
            <person name="Choisne N."/>
            <person name="Couloux A."/>
            <person name="Denny R."/>
            <person name="Deshpande S."/>
            <person name="Dai X."/>
            <person name="Doyle J.J."/>
            <person name="Dudez A.M."/>
            <person name="Farmer A.D."/>
            <person name="Fouteau S."/>
            <person name="Franken C."/>
            <person name="Gibelin C."/>
            <person name="Gish J."/>
            <person name="Goldstein S."/>
            <person name="Gonzalez A.J."/>
            <person name="Green P.J."/>
            <person name="Hallab A."/>
            <person name="Hartog M."/>
            <person name="Hua A."/>
            <person name="Humphray S.J."/>
            <person name="Jeong D.H."/>
            <person name="Jing Y."/>
            <person name="Jocker A."/>
            <person name="Kenton S.M."/>
            <person name="Kim D.J."/>
            <person name="Klee K."/>
            <person name="Lai H."/>
            <person name="Lang C."/>
            <person name="Lin S."/>
            <person name="Macmil S.L."/>
            <person name="Magdelenat G."/>
            <person name="Matthews L."/>
            <person name="McCorrison J."/>
            <person name="Monaghan E.L."/>
            <person name="Mun J.H."/>
            <person name="Najar F.Z."/>
            <person name="Nicholson C."/>
            <person name="Noirot C."/>
            <person name="O'Bleness M."/>
            <person name="Paule C.R."/>
            <person name="Poulain J."/>
            <person name="Prion F."/>
            <person name="Qin B."/>
            <person name="Qu C."/>
            <person name="Retzel E.F."/>
            <person name="Riddle C."/>
            <person name="Sallet E."/>
            <person name="Samain S."/>
            <person name="Samson N."/>
            <person name="Sanders I."/>
            <person name="Saurat O."/>
            <person name="Scarpelli C."/>
            <person name="Schiex T."/>
            <person name="Segurens B."/>
            <person name="Severin A.J."/>
            <person name="Sherrier D.J."/>
            <person name="Shi R."/>
            <person name="Sims S."/>
            <person name="Singer S.R."/>
            <person name="Sinharoy S."/>
            <person name="Sterck L."/>
            <person name="Viollet A."/>
            <person name="Wang B.B."/>
            <person name="Wang K."/>
            <person name="Wang M."/>
            <person name="Wang X."/>
            <person name="Warfsmann J."/>
            <person name="Weissenbach J."/>
            <person name="White D.D."/>
            <person name="White J.D."/>
            <person name="Wiley G.B."/>
            <person name="Wincker P."/>
            <person name="Xing Y."/>
            <person name="Yang L."/>
            <person name="Yao Z."/>
            <person name="Ying F."/>
            <person name="Zhai J."/>
            <person name="Zhou L."/>
            <person name="Zuber A."/>
            <person name="Denarie J."/>
            <person name="Dixon R.A."/>
            <person name="May G.D."/>
            <person name="Schwartz D.C."/>
            <person name="Rogers J."/>
            <person name="Quetier F."/>
            <person name="Town C.D."/>
            <person name="Roe B.A."/>
        </authorList>
    </citation>
    <scope>NUCLEOTIDE SEQUENCE [LARGE SCALE GENOMIC DNA]</scope>
    <source>
        <strain evidence="1">A17</strain>
        <strain evidence="2 3">cv. Jemalong A17</strain>
    </source>
</reference>
<accession>G7K164</accession>
<protein>
    <submittedName>
        <fullName evidence="1 2">Uncharacterized protein</fullName>
    </submittedName>
</protein>
<dbReference type="EnsemblPlants" id="AES94490">
    <property type="protein sequence ID" value="AES94490"/>
    <property type="gene ID" value="MTR_5g014980"/>
</dbReference>
<sequence>MGLSTPPETDQPKPSNLNHLTWFDRVTRTNMLRAKRVGQFDVFCPALPFSIQISSSTRNTAVAARRGCMTKGDCSKPIVLLRRKRSSESCVSFQDPLKRLLSRVSNAVSFFLLDAFEGVRKCKNEDEEVAEVKKKTAYETKLHIYLQFPSGKSCFSKLN</sequence>
<dbReference type="AlphaFoldDB" id="G7K164"/>
<organism evidence="1 3">
    <name type="scientific">Medicago truncatula</name>
    <name type="common">Barrel medic</name>
    <name type="synonym">Medicago tribuloides</name>
    <dbReference type="NCBI Taxonomy" id="3880"/>
    <lineage>
        <taxon>Eukaryota</taxon>
        <taxon>Viridiplantae</taxon>
        <taxon>Streptophyta</taxon>
        <taxon>Embryophyta</taxon>
        <taxon>Tracheophyta</taxon>
        <taxon>Spermatophyta</taxon>
        <taxon>Magnoliopsida</taxon>
        <taxon>eudicotyledons</taxon>
        <taxon>Gunneridae</taxon>
        <taxon>Pentapetalae</taxon>
        <taxon>rosids</taxon>
        <taxon>fabids</taxon>
        <taxon>Fabales</taxon>
        <taxon>Fabaceae</taxon>
        <taxon>Papilionoideae</taxon>
        <taxon>50 kb inversion clade</taxon>
        <taxon>NPAAA clade</taxon>
        <taxon>Hologalegina</taxon>
        <taxon>IRL clade</taxon>
        <taxon>Trifolieae</taxon>
        <taxon>Medicago</taxon>
    </lineage>
</organism>
<dbReference type="PaxDb" id="3880-AES94490"/>
<keyword evidence="3" id="KW-1185">Reference proteome</keyword>
<evidence type="ECO:0000313" key="2">
    <source>
        <dbReference type="EnsemblPlants" id="AES94490"/>
    </source>
</evidence>
<dbReference type="Proteomes" id="UP000002051">
    <property type="component" value="Chromosome 5"/>
</dbReference>
<proteinExistence type="predicted"/>
<reference evidence="1 3" key="2">
    <citation type="journal article" date="2014" name="BMC Genomics">
        <title>An improved genome release (version Mt4.0) for the model legume Medicago truncatula.</title>
        <authorList>
            <person name="Tang H."/>
            <person name="Krishnakumar V."/>
            <person name="Bidwell S."/>
            <person name="Rosen B."/>
            <person name="Chan A."/>
            <person name="Zhou S."/>
            <person name="Gentzbittel L."/>
            <person name="Childs K.L."/>
            <person name="Yandell M."/>
            <person name="Gundlach H."/>
            <person name="Mayer K.F."/>
            <person name="Schwartz D.C."/>
            <person name="Town C.D."/>
        </authorList>
    </citation>
    <scope>GENOME REANNOTATION</scope>
    <source>
        <strain evidence="2 3">cv. Jemalong A17</strain>
    </source>
</reference>
<dbReference type="EMBL" id="CM001221">
    <property type="protein sequence ID" value="AES94490.1"/>
    <property type="molecule type" value="Genomic_DNA"/>
</dbReference>
<reference evidence="2" key="3">
    <citation type="submission" date="2015-04" db="UniProtKB">
        <authorList>
            <consortium name="EnsemblPlants"/>
        </authorList>
    </citation>
    <scope>IDENTIFICATION</scope>
    <source>
        <strain evidence="2">cv. Jemalong A17</strain>
    </source>
</reference>
<gene>
    <name evidence="1" type="ordered locus">MTR_5g014980</name>
</gene>
<name>G7K164_MEDTR</name>